<evidence type="ECO:0000259" key="5">
    <source>
        <dbReference type="Pfam" id="PF14748"/>
    </source>
</evidence>
<dbReference type="FunFam" id="1.10.3730.10:FF:000001">
    <property type="entry name" value="Pyrroline-5-carboxylate reductase"/>
    <property type="match status" value="1"/>
</dbReference>
<keyword evidence="2" id="KW-0521">NADP</keyword>
<dbReference type="GO" id="GO:0055129">
    <property type="term" value="P:L-proline biosynthetic process"/>
    <property type="evidence" value="ECO:0007669"/>
    <property type="project" value="TreeGrafter"/>
</dbReference>
<dbReference type="PANTHER" id="PTHR11645">
    <property type="entry name" value="PYRROLINE-5-CARBOXYLATE REDUCTASE"/>
    <property type="match status" value="1"/>
</dbReference>
<dbReference type="PIRSF" id="PIRSF000193">
    <property type="entry name" value="Pyrrol-5-carb_rd"/>
    <property type="match status" value="1"/>
</dbReference>
<sequence>ERRDHLRSTYSIQSVDRPAPALQGADIAVLAVKPQEFPAAARDLSLKPGQTVMSIMAGVTIETIRVTLKHDAIVRAIPNTPAQIGEGMAVWTATDAVPDAAREEVRSILAVLGQEMYVDDEKYVDMATAVSSSGPAYIFLVMEALIDAAVHIGLRRDAAQRMVIQTILGSARYAQATGKHPADLRNQVTSPAGTTTEGLLVLEKAGLRRAFMEAVRAAYEKTQQLGG</sequence>
<dbReference type="SUPFAM" id="SSF48179">
    <property type="entry name" value="6-phosphogluconate dehydrogenase C-terminal domain-like"/>
    <property type="match status" value="1"/>
</dbReference>
<dbReference type="AlphaFoldDB" id="A0A0F9G9A0"/>
<dbReference type="InterPro" id="IPR029036">
    <property type="entry name" value="P5CR_dimer"/>
</dbReference>
<dbReference type="GO" id="GO:0004735">
    <property type="term" value="F:pyrroline-5-carboxylate reductase activity"/>
    <property type="evidence" value="ECO:0007669"/>
    <property type="project" value="InterPro"/>
</dbReference>
<dbReference type="EMBL" id="LAZR01018719">
    <property type="protein sequence ID" value="KKL95268.1"/>
    <property type="molecule type" value="Genomic_DNA"/>
</dbReference>
<dbReference type="InterPro" id="IPR036291">
    <property type="entry name" value="NAD(P)-bd_dom_sf"/>
</dbReference>
<organism evidence="6">
    <name type="scientific">marine sediment metagenome</name>
    <dbReference type="NCBI Taxonomy" id="412755"/>
    <lineage>
        <taxon>unclassified sequences</taxon>
        <taxon>metagenomes</taxon>
        <taxon>ecological metagenomes</taxon>
    </lineage>
</organism>
<dbReference type="InterPro" id="IPR028939">
    <property type="entry name" value="P5C_Rdtase_cat_N"/>
</dbReference>
<evidence type="ECO:0008006" key="7">
    <source>
        <dbReference type="Google" id="ProtNLM"/>
    </source>
</evidence>
<dbReference type="NCBIfam" id="TIGR00112">
    <property type="entry name" value="proC"/>
    <property type="match status" value="1"/>
</dbReference>
<feature type="non-terminal residue" evidence="6">
    <location>
        <position position="1"/>
    </location>
</feature>
<evidence type="ECO:0000256" key="1">
    <source>
        <dbReference type="ARBA" id="ARBA00005525"/>
    </source>
</evidence>
<keyword evidence="3" id="KW-0560">Oxidoreductase</keyword>
<dbReference type="InterPro" id="IPR000304">
    <property type="entry name" value="Pyrroline-COOH_reductase"/>
</dbReference>
<evidence type="ECO:0000259" key="4">
    <source>
        <dbReference type="Pfam" id="PF03807"/>
    </source>
</evidence>
<accession>A0A0F9G9A0</accession>
<dbReference type="PANTHER" id="PTHR11645:SF66">
    <property type="entry name" value="PYRROLINE-5-CARBOXYLATE REDUCTASE"/>
    <property type="match status" value="1"/>
</dbReference>
<protein>
    <recommendedName>
        <fullName evidence="7">Pyrroline-5-carboxylate reductase</fullName>
    </recommendedName>
</protein>
<evidence type="ECO:0000256" key="2">
    <source>
        <dbReference type="ARBA" id="ARBA00022857"/>
    </source>
</evidence>
<dbReference type="HAMAP" id="MF_01925">
    <property type="entry name" value="P5C_reductase"/>
    <property type="match status" value="1"/>
</dbReference>
<feature type="domain" description="Pyrroline-5-carboxylate reductase dimerisation" evidence="5">
    <location>
        <begin position="121"/>
        <end position="225"/>
    </location>
</feature>
<dbReference type="Gene3D" id="1.10.3730.10">
    <property type="entry name" value="ProC C-terminal domain-like"/>
    <property type="match status" value="1"/>
</dbReference>
<gene>
    <name evidence="6" type="ORF">LCGC14_1856300</name>
</gene>
<name>A0A0F9G9A0_9ZZZZ</name>
<reference evidence="6" key="1">
    <citation type="journal article" date="2015" name="Nature">
        <title>Complex archaea that bridge the gap between prokaryotes and eukaryotes.</title>
        <authorList>
            <person name="Spang A."/>
            <person name="Saw J.H."/>
            <person name="Jorgensen S.L."/>
            <person name="Zaremba-Niedzwiedzka K."/>
            <person name="Martijn J."/>
            <person name="Lind A.E."/>
            <person name="van Eijk R."/>
            <person name="Schleper C."/>
            <person name="Guy L."/>
            <person name="Ettema T.J."/>
        </authorList>
    </citation>
    <scope>NUCLEOTIDE SEQUENCE</scope>
</reference>
<evidence type="ECO:0000256" key="3">
    <source>
        <dbReference type="ARBA" id="ARBA00023002"/>
    </source>
</evidence>
<dbReference type="SUPFAM" id="SSF51735">
    <property type="entry name" value="NAD(P)-binding Rossmann-fold domains"/>
    <property type="match status" value="1"/>
</dbReference>
<dbReference type="Gene3D" id="3.40.50.720">
    <property type="entry name" value="NAD(P)-binding Rossmann-like Domain"/>
    <property type="match status" value="1"/>
</dbReference>
<evidence type="ECO:0000313" key="6">
    <source>
        <dbReference type="EMBL" id="KKL95268.1"/>
    </source>
</evidence>
<proteinExistence type="inferred from homology"/>
<dbReference type="InterPro" id="IPR008927">
    <property type="entry name" value="6-PGluconate_DH-like_C_sf"/>
</dbReference>
<dbReference type="Pfam" id="PF03807">
    <property type="entry name" value="F420_oxidored"/>
    <property type="match status" value="1"/>
</dbReference>
<dbReference type="Pfam" id="PF14748">
    <property type="entry name" value="P5CR_dimer"/>
    <property type="match status" value="1"/>
</dbReference>
<comment type="similarity">
    <text evidence="1">Belongs to the pyrroline-5-carboxylate reductase family.</text>
</comment>
<comment type="caution">
    <text evidence="6">The sequence shown here is derived from an EMBL/GenBank/DDBJ whole genome shotgun (WGS) entry which is preliminary data.</text>
</comment>
<dbReference type="PROSITE" id="PS00521">
    <property type="entry name" value="P5CR"/>
    <property type="match status" value="1"/>
</dbReference>
<dbReference type="InterPro" id="IPR053790">
    <property type="entry name" value="P5CR-like_CS"/>
</dbReference>
<feature type="domain" description="Pyrroline-5-carboxylate reductase catalytic N-terminal" evidence="4">
    <location>
        <begin position="1"/>
        <end position="58"/>
    </location>
</feature>